<keyword evidence="3" id="KW-1185">Reference proteome</keyword>
<dbReference type="Proteomes" id="UP001341840">
    <property type="component" value="Unassembled WGS sequence"/>
</dbReference>
<reference evidence="2 3" key="1">
    <citation type="journal article" date="2023" name="Plants (Basel)">
        <title>Bridging the Gap: Combining Genomics and Transcriptomics Approaches to Understand Stylosanthes scabra, an Orphan Legume from the Brazilian Caatinga.</title>
        <authorList>
            <person name="Ferreira-Neto J.R.C."/>
            <person name="da Silva M.D."/>
            <person name="Binneck E."/>
            <person name="de Melo N.F."/>
            <person name="da Silva R.H."/>
            <person name="de Melo A.L.T.M."/>
            <person name="Pandolfi V."/>
            <person name="Bustamante F.O."/>
            <person name="Brasileiro-Vidal A.C."/>
            <person name="Benko-Iseppon A.M."/>
        </authorList>
    </citation>
    <scope>NUCLEOTIDE SEQUENCE [LARGE SCALE GENOMIC DNA]</scope>
    <source>
        <tissue evidence="2">Leaves</tissue>
    </source>
</reference>
<evidence type="ECO:0000313" key="2">
    <source>
        <dbReference type="EMBL" id="MED6130448.1"/>
    </source>
</evidence>
<dbReference type="EMBL" id="JASCZI010060417">
    <property type="protein sequence ID" value="MED6130448.1"/>
    <property type="molecule type" value="Genomic_DNA"/>
</dbReference>
<name>A0ABU6S3Q8_9FABA</name>
<proteinExistence type="predicted"/>
<comment type="caution">
    <text evidence="2">The sequence shown here is derived from an EMBL/GenBank/DDBJ whole genome shotgun (WGS) entry which is preliminary data.</text>
</comment>
<evidence type="ECO:0000256" key="1">
    <source>
        <dbReference type="SAM" id="MobiDB-lite"/>
    </source>
</evidence>
<evidence type="ECO:0000313" key="3">
    <source>
        <dbReference type="Proteomes" id="UP001341840"/>
    </source>
</evidence>
<accession>A0ABU6S3Q8</accession>
<feature type="compositionally biased region" description="Low complexity" evidence="1">
    <location>
        <begin position="8"/>
        <end position="24"/>
    </location>
</feature>
<sequence>MQSNFPAVSDSESSTGRSSVSTGEAVPDPRTGAAPLTRRTLWYKCGKCYELLPSNTALIQHQSESCRFAVRPHEPSERLKLLIKPNYAPVHPLPPSRPYHPYLMNPNGGVTTPFAPSPSPLALSLNNPANTPPFQGAGVGGMNHHFFGGLPQFKPVPQTRDFLSQMDPGYASRAWARSLQLPQEPSEFAGNGAGDAATAARAGEEELDLELKI</sequence>
<feature type="region of interest" description="Disordered" evidence="1">
    <location>
        <begin position="1"/>
        <end position="33"/>
    </location>
</feature>
<feature type="region of interest" description="Disordered" evidence="1">
    <location>
        <begin position="183"/>
        <end position="213"/>
    </location>
</feature>
<protein>
    <submittedName>
        <fullName evidence="2">Uncharacterized protein</fullName>
    </submittedName>
</protein>
<organism evidence="2 3">
    <name type="scientific">Stylosanthes scabra</name>
    <dbReference type="NCBI Taxonomy" id="79078"/>
    <lineage>
        <taxon>Eukaryota</taxon>
        <taxon>Viridiplantae</taxon>
        <taxon>Streptophyta</taxon>
        <taxon>Embryophyta</taxon>
        <taxon>Tracheophyta</taxon>
        <taxon>Spermatophyta</taxon>
        <taxon>Magnoliopsida</taxon>
        <taxon>eudicotyledons</taxon>
        <taxon>Gunneridae</taxon>
        <taxon>Pentapetalae</taxon>
        <taxon>rosids</taxon>
        <taxon>fabids</taxon>
        <taxon>Fabales</taxon>
        <taxon>Fabaceae</taxon>
        <taxon>Papilionoideae</taxon>
        <taxon>50 kb inversion clade</taxon>
        <taxon>dalbergioids sensu lato</taxon>
        <taxon>Dalbergieae</taxon>
        <taxon>Pterocarpus clade</taxon>
        <taxon>Stylosanthes</taxon>
    </lineage>
</organism>
<gene>
    <name evidence="2" type="ORF">PIB30_000948</name>
</gene>